<name>A0A0S4L5S6_9BACT</name>
<protein>
    <submittedName>
        <fullName evidence="1">Uncharacterized protein</fullName>
    </submittedName>
</protein>
<organism evidence="1 2">
    <name type="scientific">Candidatus Nitrospira nitrificans</name>
    <dbReference type="NCBI Taxonomy" id="1742973"/>
    <lineage>
        <taxon>Bacteria</taxon>
        <taxon>Pseudomonadati</taxon>
        <taxon>Nitrospirota</taxon>
        <taxon>Nitrospiria</taxon>
        <taxon>Nitrospirales</taxon>
        <taxon>Nitrospiraceae</taxon>
        <taxon>Nitrospira</taxon>
    </lineage>
</organism>
<gene>
    <name evidence="1" type="ORF">COMA2_120014</name>
</gene>
<dbReference type="EMBL" id="CZPZ01000004">
    <property type="protein sequence ID" value="CUS32999.1"/>
    <property type="molecule type" value="Genomic_DNA"/>
</dbReference>
<evidence type="ECO:0000313" key="1">
    <source>
        <dbReference type="EMBL" id="CUS32999.1"/>
    </source>
</evidence>
<sequence>MARTHSLTHAAFILLIGWCMLLVSIQDAGLAQDGPPGTVSLLRLWSAEFHDNMTVSLVPAFAASISGRPRDFLGTYADSTLQGYIFSPDSKTPPPAGTVPLHERFSPSRTDSYTAIWRGPGRAEDAPFSPDYSAPVLLDYIYDPSLPQPEGTVPLIRWWSPSRKDNHTTTMPAWRGAAGEWREPDYSDPQLESYVFPPLGMEPASQPPPAALRDMTFTLDRVVVHDDCDDISPGDWFIGIAAVNPGNPSHIQRARFPSSGNARNVSTGETLSIGTSITLSSVPVTNSIRFVIEAMDCDANGQLSWALLFPFSLFSTVDRDGLSPTGLGSTLCHNEEEFWEISGNDDYVGNADRLVTPEEWQSGRTFTLSAPSRGSDCERAVSGIGDPGGPPNYTATVTVRAR</sequence>
<dbReference type="AlphaFoldDB" id="A0A0S4L5S6"/>
<dbReference type="Proteomes" id="UP000198736">
    <property type="component" value="Unassembled WGS sequence"/>
</dbReference>
<evidence type="ECO:0000313" key="2">
    <source>
        <dbReference type="Proteomes" id="UP000198736"/>
    </source>
</evidence>
<dbReference type="OrthoDB" id="512590at2"/>
<proteinExistence type="predicted"/>
<dbReference type="RefSeq" id="WP_090894790.1">
    <property type="nucleotide sequence ID" value="NZ_CZPZ01000004.1"/>
</dbReference>
<dbReference type="STRING" id="1742973.COMA2_120014"/>
<keyword evidence="2" id="KW-1185">Reference proteome</keyword>
<accession>A0A0S4L5S6</accession>
<reference evidence="2" key="1">
    <citation type="submission" date="2015-10" db="EMBL/GenBank/DDBJ databases">
        <authorList>
            <person name="Luecker S."/>
            <person name="Luecker S."/>
        </authorList>
    </citation>
    <scope>NUCLEOTIDE SEQUENCE [LARGE SCALE GENOMIC DNA]</scope>
</reference>